<organism evidence="1 2">
    <name type="scientific">Streptomyces boncukensis</name>
    <dbReference type="NCBI Taxonomy" id="2711219"/>
    <lineage>
        <taxon>Bacteria</taxon>
        <taxon>Bacillati</taxon>
        <taxon>Actinomycetota</taxon>
        <taxon>Actinomycetes</taxon>
        <taxon>Kitasatosporales</taxon>
        <taxon>Streptomycetaceae</taxon>
        <taxon>Streptomyces</taxon>
    </lineage>
</organism>
<feature type="non-terminal residue" evidence="1">
    <location>
        <position position="128"/>
    </location>
</feature>
<name>A0A6G4XB51_9ACTN</name>
<dbReference type="RefSeq" id="WP_165303470.1">
    <property type="nucleotide sequence ID" value="NZ_JAAKZZ010000961.1"/>
</dbReference>
<gene>
    <name evidence="1" type="ORF">G5C65_37320</name>
</gene>
<reference evidence="1 2" key="1">
    <citation type="submission" date="2020-02" db="EMBL/GenBank/DDBJ databases">
        <title>Whole-genome analyses of novel actinobacteria.</title>
        <authorList>
            <person name="Sahin N."/>
            <person name="Tatar D."/>
        </authorList>
    </citation>
    <scope>NUCLEOTIDE SEQUENCE [LARGE SCALE GENOMIC DNA]</scope>
    <source>
        <strain evidence="1 2">SB3404</strain>
    </source>
</reference>
<accession>A0A6G4XB51</accession>
<protein>
    <submittedName>
        <fullName evidence="1">Uncharacterized protein</fullName>
    </submittedName>
</protein>
<proteinExistence type="predicted"/>
<evidence type="ECO:0000313" key="2">
    <source>
        <dbReference type="Proteomes" id="UP000477722"/>
    </source>
</evidence>
<sequence length="128" mass="13797">MQITPDGTAQYPNAASDLTPITSDVEYVLTAWTRCAVARDVDLNLNWFGPEAEHAVRAGQWRFFEVRGHAPADTAAMNAAPAIPDTPPTGATVFPVDLSVGGERVRASSAQPWTWDDFTRPATPASWG</sequence>
<dbReference type="Proteomes" id="UP000477722">
    <property type="component" value="Unassembled WGS sequence"/>
</dbReference>
<comment type="caution">
    <text evidence="1">The sequence shown here is derived from an EMBL/GenBank/DDBJ whole genome shotgun (WGS) entry which is preliminary data.</text>
</comment>
<dbReference type="EMBL" id="JAAKZZ010000961">
    <property type="protein sequence ID" value="NGO73881.1"/>
    <property type="molecule type" value="Genomic_DNA"/>
</dbReference>
<keyword evidence="2" id="KW-1185">Reference proteome</keyword>
<dbReference type="AlphaFoldDB" id="A0A6G4XB51"/>
<evidence type="ECO:0000313" key="1">
    <source>
        <dbReference type="EMBL" id="NGO73881.1"/>
    </source>
</evidence>